<keyword evidence="2" id="KW-1185">Reference proteome</keyword>
<protein>
    <submittedName>
        <fullName evidence="1">Uncharacterized protein</fullName>
    </submittedName>
</protein>
<accession>A0AAE0ZAA2</accession>
<name>A0AAE0ZAA2_9GAST</name>
<dbReference type="Proteomes" id="UP001283361">
    <property type="component" value="Unassembled WGS sequence"/>
</dbReference>
<sequence>MRTFPASKFEDDDSKLCRGQGALSPGLTGQSNLMEVEEHLPIGEVSVSSGQNSNIDMLSSQTVPLDWEVGGRGWGKMIRSGHEKTCGGSAHLTFTDLEDSNGAFDGERAKSKDTKQTFNGTPRLQYFAKEEQCTSSTWCTAGTLCVRKQRNHDRRANTTQVALLEKSQSLRSAAPAQPERYSHVCARKRAPWSSHTRTKITATSSVAAQLDAPTSGQNDLKRSTITYWLDFQVSTGYAPLLHELDTTITVTEQILR</sequence>
<dbReference type="AlphaFoldDB" id="A0AAE0ZAA2"/>
<gene>
    <name evidence="1" type="ORF">RRG08_026229</name>
</gene>
<proteinExistence type="predicted"/>
<organism evidence="1 2">
    <name type="scientific">Elysia crispata</name>
    <name type="common">lettuce slug</name>
    <dbReference type="NCBI Taxonomy" id="231223"/>
    <lineage>
        <taxon>Eukaryota</taxon>
        <taxon>Metazoa</taxon>
        <taxon>Spiralia</taxon>
        <taxon>Lophotrochozoa</taxon>
        <taxon>Mollusca</taxon>
        <taxon>Gastropoda</taxon>
        <taxon>Heterobranchia</taxon>
        <taxon>Euthyneura</taxon>
        <taxon>Panpulmonata</taxon>
        <taxon>Sacoglossa</taxon>
        <taxon>Placobranchoidea</taxon>
        <taxon>Plakobranchidae</taxon>
        <taxon>Elysia</taxon>
    </lineage>
</organism>
<reference evidence="1" key="1">
    <citation type="journal article" date="2023" name="G3 (Bethesda)">
        <title>A reference genome for the long-term kleptoplast-retaining sea slug Elysia crispata morphotype clarki.</title>
        <authorList>
            <person name="Eastman K.E."/>
            <person name="Pendleton A.L."/>
            <person name="Shaikh M.A."/>
            <person name="Suttiyut T."/>
            <person name="Ogas R."/>
            <person name="Tomko P."/>
            <person name="Gavelis G."/>
            <person name="Widhalm J.R."/>
            <person name="Wisecaver J.H."/>
        </authorList>
    </citation>
    <scope>NUCLEOTIDE SEQUENCE</scope>
    <source>
        <strain evidence="1">ECLA1</strain>
    </source>
</reference>
<evidence type="ECO:0000313" key="1">
    <source>
        <dbReference type="EMBL" id="KAK3765758.1"/>
    </source>
</evidence>
<dbReference type="EMBL" id="JAWDGP010004277">
    <property type="protein sequence ID" value="KAK3765758.1"/>
    <property type="molecule type" value="Genomic_DNA"/>
</dbReference>
<evidence type="ECO:0000313" key="2">
    <source>
        <dbReference type="Proteomes" id="UP001283361"/>
    </source>
</evidence>
<comment type="caution">
    <text evidence="1">The sequence shown here is derived from an EMBL/GenBank/DDBJ whole genome shotgun (WGS) entry which is preliminary data.</text>
</comment>